<dbReference type="InterPro" id="IPR050559">
    <property type="entry name" value="P-Pant_transferase_sf"/>
</dbReference>
<evidence type="ECO:0000313" key="6">
    <source>
        <dbReference type="Proteomes" id="UP000462014"/>
    </source>
</evidence>
<reference evidence="5 6" key="1">
    <citation type="submission" date="2019-12" db="EMBL/GenBank/DDBJ databases">
        <title>Mucilaginibacter sp. HMF7410 genome sequencing and assembly.</title>
        <authorList>
            <person name="Kang H."/>
            <person name="Cha I."/>
            <person name="Kim H."/>
            <person name="Joh K."/>
        </authorList>
    </citation>
    <scope>NUCLEOTIDE SEQUENCE [LARGE SCALE GENOMIC DNA]</scope>
    <source>
        <strain evidence="5 6">HMF7410</strain>
    </source>
</reference>
<evidence type="ECO:0000259" key="3">
    <source>
        <dbReference type="Pfam" id="PF01648"/>
    </source>
</evidence>
<dbReference type="PANTHER" id="PTHR12215">
    <property type="entry name" value="PHOSPHOPANTETHEINE TRANSFERASE"/>
    <property type="match status" value="1"/>
</dbReference>
<dbReference type="RefSeq" id="WP_157567741.1">
    <property type="nucleotide sequence ID" value="NZ_WPIK01000011.1"/>
</dbReference>
<dbReference type="GO" id="GO:0005829">
    <property type="term" value="C:cytosol"/>
    <property type="evidence" value="ECO:0007669"/>
    <property type="project" value="TreeGrafter"/>
</dbReference>
<dbReference type="Proteomes" id="UP000462014">
    <property type="component" value="Unassembled WGS sequence"/>
</dbReference>
<dbReference type="Pfam" id="PF22624">
    <property type="entry name" value="AASDHPPT_N"/>
    <property type="match status" value="1"/>
</dbReference>
<dbReference type="AlphaFoldDB" id="A0A7K1SYR5"/>
<dbReference type="PANTHER" id="PTHR12215:SF10">
    <property type="entry name" value="L-AMINOADIPATE-SEMIALDEHYDE DEHYDROGENASE-PHOSPHOPANTETHEINYL TRANSFERASE"/>
    <property type="match status" value="1"/>
</dbReference>
<gene>
    <name evidence="5" type="ORF">GO621_13080</name>
</gene>
<evidence type="ECO:0000259" key="4">
    <source>
        <dbReference type="Pfam" id="PF22624"/>
    </source>
</evidence>
<evidence type="ECO:0000313" key="5">
    <source>
        <dbReference type="EMBL" id="MVN22466.1"/>
    </source>
</evidence>
<dbReference type="EMBL" id="WPIK01000011">
    <property type="protein sequence ID" value="MVN22466.1"/>
    <property type="molecule type" value="Genomic_DNA"/>
</dbReference>
<proteinExistence type="inferred from homology"/>
<dbReference type="Gene3D" id="3.90.470.20">
    <property type="entry name" value="4'-phosphopantetheinyl transferase domain"/>
    <property type="match status" value="2"/>
</dbReference>
<feature type="domain" description="4'-phosphopantetheinyl transferase N-terminal" evidence="4">
    <location>
        <begin position="33"/>
        <end position="127"/>
    </location>
</feature>
<sequence>MASTRLYINNLSQTTWIKAPEKVYADFSSVAVWKASVSQLKPHLQNLQALLSVPETEKALRYKQENDRNQHVLSKAVLRILLSRYTGIDPKEIRFKADQNKKPCLENAFSGQLHFNVSHSGNCILVAIADTPVGIDVEKINASFTYQNMLNFSFNQEEADFIENSAHPIQSFYQLWTRKECLLKATGKGLVDDLTAIPGLDGIHPNPETIIQSAENWEITSFKVDENHVGSVSFNPVKTALQFFNFQL</sequence>
<dbReference type="GO" id="GO:0019878">
    <property type="term" value="P:lysine biosynthetic process via aminoadipic acid"/>
    <property type="evidence" value="ECO:0007669"/>
    <property type="project" value="TreeGrafter"/>
</dbReference>
<comment type="similarity">
    <text evidence="1">Belongs to the P-Pant transferase superfamily. Gsp/Sfp/HetI/AcpT family.</text>
</comment>
<dbReference type="InterPro" id="IPR037143">
    <property type="entry name" value="4-PPantetheinyl_Trfase_dom_sf"/>
</dbReference>
<protein>
    <submittedName>
        <fullName evidence="5">4'-phosphopantetheinyl transferase superfamily protein</fullName>
    </submittedName>
</protein>
<dbReference type="GO" id="GO:0008897">
    <property type="term" value="F:holo-[acyl-carrier-protein] synthase activity"/>
    <property type="evidence" value="ECO:0007669"/>
    <property type="project" value="InterPro"/>
</dbReference>
<keyword evidence="6" id="KW-1185">Reference proteome</keyword>
<dbReference type="Pfam" id="PF01648">
    <property type="entry name" value="ACPS"/>
    <property type="match status" value="1"/>
</dbReference>
<accession>A0A7K1SYR5</accession>
<evidence type="ECO:0000256" key="2">
    <source>
        <dbReference type="ARBA" id="ARBA00022679"/>
    </source>
</evidence>
<name>A0A7K1SYR5_9SPHI</name>
<dbReference type="InterPro" id="IPR008278">
    <property type="entry name" value="4-PPantetheinyl_Trfase_dom"/>
</dbReference>
<organism evidence="5 6">
    <name type="scientific">Mucilaginibacter arboris</name>
    <dbReference type="NCBI Taxonomy" id="2682090"/>
    <lineage>
        <taxon>Bacteria</taxon>
        <taxon>Pseudomonadati</taxon>
        <taxon>Bacteroidota</taxon>
        <taxon>Sphingobacteriia</taxon>
        <taxon>Sphingobacteriales</taxon>
        <taxon>Sphingobacteriaceae</taxon>
        <taxon>Mucilaginibacter</taxon>
    </lineage>
</organism>
<keyword evidence="2 5" id="KW-0808">Transferase</keyword>
<feature type="domain" description="4'-phosphopantetheinyl transferase" evidence="3">
    <location>
        <begin position="132"/>
        <end position="209"/>
    </location>
</feature>
<dbReference type="InterPro" id="IPR055066">
    <property type="entry name" value="AASDHPPT_N"/>
</dbReference>
<evidence type="ECO:0000256" key="1">
    <source>
        <dbReference type="ARBA" id="ARBA00010990"/>
    </source>
</evidence>
<comment type="caution">
    <text evidence="5">The sequence shown here is derived from an EMBL/GenBank/DDBJ whole genome shotgun (WGS) entry which is preliminary data.</text>
</comment>
<dbReference type="SUPFAM" id="SSF56214">
    <property type="entry name" value="4'-phosphopantetheinyl transferase"/>
    <property type="match status" value="2"/>
</dbReference>
<dbReference type="GO" id="GO:0000287">
    <property type="term" value="F:magnesium ion binding"/>
    <property type="evidence" value="ECO:0007669"/>
    <property type="project" value="InterPro"/>
</dbReference>